<dbReference type="EnsemblProtists" id="EOD38203">
    <property type="protein sequence ID" value="EOD38203"/>
    <property type="gene ID" value="EMIHUDRAFT_433638"/>
</dbReference>
<sequence>MGQCDAFISHSWSDPPGPKWAALSAWAEAFEEEHGRLPTVWLDKLCIDQRNVQEALACLPIFLAGCDRLLVLAGPTYSSRLWCVIELFTFLKMGAPLERITVLPFAEPSTRQRSRAVSDDVPAHATLADVAASFASFDAAQARCARPEDRQALLAVIEESFGSFGEFNEWARHVFDVRVDGVHESRVTTLEAGWREEERGSCGLQLV</sequence>
<dbReference type="RefSeq" id="XP_005771451.1">
    <property type="nucleotide sequence ID" value="XM_005771394.1"/>
</dbReference>
<evidence type="ECO:0000313" key="2">
    <source>
        <dbReference type="Proteomes" id="UP000013827"/>
    </source>
</evidence>
<dbReference type="HOGENOM" id="CLU_1328510_0_0_1"/>
<evidence type="ECO:0000313" key="1">
    <source>
        <dbReference type="EnsemblProtists" id="EOD19022"/>
    </source>
</evidence>
<reference evidence="2" key="1">
    <citation type="journal article" date="2013" name="Nature">
        <title>Pan genome of the phytoplankton Emiliania underpins its global distribution.</title>
        <authorList>
            <person name="Read B.A."/>
            <person name="Kegel J."/>
            <person name="Klute M.J."/>
            <person name="Kuo A."/>
            <person name="Lefebvre S.C."/>
            <person name="Maumus F."/>
            <person name="Mayer C."/>
            <person name="Miller J."/>
            <person name="Monier A."/>
            <person name="Salamov A."/>
            <person name="Young J."/>
            <person name="Aguilar M."/>
            <person name="Claverie J.M."/>
            <person name="Frickenhaus S."/>
            <person name="Gonzalez K."/>
            <person name="Herman E.K."/>
            <person name="Lin Y.C."/>
            <person name="Napier J."/>
            <person name="Ogata H."/>
            <person name="Sarno A.F."/>
            <person name="Shmutz J."/>
            <person name="Schroeder D."/>
            <person name="de Vargas C."/>
            <person name="Verret F."/>
            <person name="von Dassow P."/>
            <person name="Valentin K."/>
            <person name="Van de Peer Y."/>
            <person name="Wheeler G."/>
            <person name="Dacks J.B."/>
            <person name="Delwiche C.F."/>
            <person name="Dyhrman S.T."/>
            <person name="Glockner G."/>
            <person name="John U."/>
            <person name="Richards T."/>
            <person name="Worden A.Z."/>
            <person name="Zhang X."/>
            <person name="Grigoriev I.V."/>
            <person name="Allen A.E."/>
            <person name="Bidle K."/>
            <person name="Borodovsky M."/>
            <person name="Bowler C."/>
            <person name="Brownlee C."/>
            <person name="Cock J.M."/>
            <person name="Elias M."/>
            <person name="Gladyshev V.N."/>
            <person name="Groth M."/>
            <person name="Guda C."/>
            <person name="Hadaegh A."/>
            <person name="Iglesias-Rodriguez M.D."/>
            <person name="Jenkins J."/>
            <person name="Jones B.M."/>
            <person name="Lawson T."/>
            <person name="Leese F."/>
            <person name="Lindquist E."/>
            <person name="Lobanov A."/>
            <person name="Lomsadze A."/>
            <person name="Malik S.B."/>
            <person name="Marsh M.E."/>
            <person name="Mackinder L."/>
            <person name="Mock T."/>
            <person name="Mueller-Roeber B."/>
            <person name="Pagarete A."/>
            <person name="Parker M."/>
            <person name="Probert I."/>
            <person name="Quesneville H."/>
            <person name="Raines C."/>
            <person name="Rensing S.A."/>
            <person name="Riano-Pachon D.M."/>
            <person name="Richier S."/>
            <person name="Rokitta S."/>
            <person name="Shiraiwa Y."/>
            <person name="Soanes D.M."/>
            <person name="van der Giezen M."/>
            <person name="Wahlund T.M."/>
            <person name="Williams B."/>
            <person name="Wilson W."/>
            <person name="Wolfe G."/>
            <person name="Wurch L.L."/>
        </authorList>
    </citation>
    <scope>NUCLEOTIDE SEQUENCE</scope>
</reference>
<name>A0A0D3J687_EMIH1</name>
<accession>A0A0D3J687</accession>
<dbReference type="PaxDb" id="2903-EOD19022"/>
<dbReference type="KEGG" id="ehx:EMIHUDRAFT_433638"/>
<dbReference type="EnsemblProtists" id="EOD19022">
    <property type="protein sequence ID" value="EOD19022"/>
    <property type="gene ID" value="EMIHUDRAFT_445023"/>
</dbReference>
<protein>
    <recommendedName>
        <fullName evidence="3">TIR domain-containing protein</fullName>
    </recommendedName>
</protein>
<dbReference type="GeneID" id="17283473"/>
<dbReference type="RefSeq" id="XP_005790632.1">
    <property type="nucleotide sequence ID" value="XM_005790575.1"/>
</dbReference>
<dbReference type="KEGG" id="ehx:EMIHUDRAFT_445023"/>
<evidence type="ECO:0008006" key="3">
    <source>
        <dbReference type="Google" id="ProtNLM"/>
    </source>
</evidence>
<proteinExistence type="predicted"/>
<organism evidence="1 2">
    <name type="scientific">Emiliania huxleyi (strain CCMP1516)</name>
    <dbReference type="NCBI Taxonomy" id="280463"/>
    <lineage>
        <taxon>Eukaryota</taxon>
        <taxon>Haptista</taxon>
        <taxon>Haptophyta</taxon>
        <taxon>Prymnesiophyceae</taxon>
        <taxon>Isochrysidales</taxon>
        <taxon>Noelaerhabdaceae</taxon>
        <taxon>Emiliania</taxon>
    </lineage>
</organism>
<dbReference type="OMA" id="FNEWARH"/>
<keyword evidence="2" id="KW-1185">Reference proteome</keyword>
<reference evidence="1" key="2">
    <citation type="submission" date="2024-10" db="UniProtKB">
        <authorList>
            <consortium name="EnsemblProtists"/>
        </authorList>
    </citation>
    <scope>IDENTIFICATION</scope>
</reference>
<dbReference type="GeneID" id="17264578"/>
<dbReference type="AlphaFoldDB" id="A0A0D3J687"/>
<dbReference type="Proteomes" id="UP000013827">
    <property type="component" value="Unassembled WGS sequence"/>
</dbReference>